<dbReference type="OrthoDB" id="443318at2759"/>
<evidence type="ECO:0000259" key="2">
    <source>
        <dbReference type="Pfam" id="PF00534"/>
    </source>
</evidence>
<feature type="domain" description="Glycosyl transferase family 1" evidence="2">
    <location>
        <begin position="239"/>
        <end position="392"/>
    </location>
</feature>
<keyword evidence="5" id="KW-1185">Reference proteome</keyword>
<evidence type="ECO:0000313" key="5">
    <source>
        <dbReference type="Proteomes" id="UP000037460"/>
    </source>
</evidence>
<keyword evidence="1" id="KW-0328">Glycosyltransferase</keyword>
<dbReference type="InterPro" id="IPR028098">
    <property type="entry name" value="Glyco_trans_4-like_N"/>
</dbReference>
<name>A0A0M0JM14_9EUKA</name>
<evidence type="ECO:0000313" key="4">
    <source>
        <dbReference type="EMBL" id="KOO27308.1"/>
    </source>
</evidence>
<dbReference type="PANTHER" id="PTHR45947:SF3">
    <property type="entry name" value="SULFOQUINOVOSYL TRANSFERASE SQD2"/>
    <property type="match status" value="1"/>
</dbReference>
<dbReference type="PANTHER" id="PTHR45947">
    <property type="entry name" value="SULFOQUINOVOSYL TRANSFERASE SQD2"/>
    <property type="match status" value="1"/>
</dbReference>
<organism evidence="4 5">
    <name type="scientific">Chrysochromulina tobinii</name>
    <dbReference type="NCBI Taxonomy" id="1460289"/>
    <lineage>
        <taxon>Eukaryota</taxon>
        <taxon>Haptista</taxon>
        <taxon>Haptophyta</taxon>
        <taxon>Prymnesiophyceae</taxon>
        <taxon>Prymnesiales</taxon>
        <taxon>Chrysochromulinaceae</taxon>
        <taxon>Chrysochromulina</taxon>
    </lineage>
</organism>
<dbReference type="Pfam" id="PF00534">
    <property type="entry name" value="Glycos_transf_1"/>
    <property type="match status" value="1"/>
</dbReference>
<feature type="domain" description="Glycosyltransferase subfamily 4-like N-terminal" evidence="3">
    <location>
        <begin position="46"/>
        <end position="219"/>
    </location>
</feature>
<proteinExistence type="predicted"/>
<protein>
    <submittedName>
        <fullName evidence="4">Glycosyltransferase</fullName>
    </submittedName>
</protein>
<accession>A0A0M0JM14</accession>
<dbReference type="Proteomes" id="UP000037460">
    <property type="component" value="Unassembled WGS sequence"/>
</dbReference>
<comment type="caution">
    <text evidence="4">The sequence shown here is derived from an EMBL/GenBank/DDBJ whole genome shotgun (WGS) entry which is preliminary data.</text>
</comment>
<dbReference type="CDD" id="cd03814">
    <property type="entry name" value="GT4-like"/>
    <property type="match status" value="1"/>
</dbReference>
<dbReference type="Pfam" id="PF13439">
    <property type="entry name" value="Glyco_transf_4"/>
    <property type="match status" value="1"/>
</dbReference>
<dbReference type="GO" id="GO:0016757">
    <property type="term" value="F:glycosyltransferase activity"/>
    <property type="evidence" value="ECO:0007669"/>
    <property type="project" value="UniProtKB-KW"/>
</dbReference>
<evidence type="ECO:0000259" key="3">
    <source>
        <dbReference type="Pfam" id="PF13439"/>
    </source>
</evidence>
<reference evidence="5" key="1">
    <citation type="journal article" date="2015" name="PLoS Genet.">
        <title>Genome Sequence and Transcriptome Analyses of Chrysochromulina tobin: Metabolic Tools for Enhanced Algal Fitness in the Prominent Order Prymnesiales (Haptophyceae).</title>
        <authorList>
            <person name="Hovde B.T."/>
            <person name="Deodato C.R."/>
            <person name="Hunsperger H.M."/>
            <person name="Ryken S.A."/>
            <person name="Yost W."/>
            <person name="Jha R.K."/>
            <person name="Patterson J."/>
            <person name="Monnat R.J. Jr."/>
            <person name="Barlow S.B."/>
            <person name="Starkenburg S.R."/>
            <person name="Cattolico R.A."/>
        </authorList>
    </citation>
    <scope>NUCLEOTIDE SEQUENCE</scope>
    <source>
        <strain evidence="5">CCMP291</strain>
    </source>
</reference>
<dbReference type="InterPro" id="IPR050194">
    <property type="entry name" value="Glycosyltransferase_grp1"/>
</dbReference>
<gene>
    <name evidence="4" type="ORF">Ctob_002297</name>
</gene>
<dbReference type="EMBL" id="JWZX01002732">
    <property type="protein sequence ID" value="KOO27308.1"/>
    <property type="molecule type" value="Genomic_DNA"/>
</dbReference>
<sequence>MAGPLAALALCMMPDFYVNRTQWPASKPELQHRVVLVTNSYDRNLDGVALTLNRLVAHLMRRGHEVLVVVPTPGRRQRIPVIRSPGAEIVTVPSVSFPLWSEYRLTWRLGRTARSRLEAFAPTVMHIAIQDGLGHAAQRWARAHKVPVVCSHHTRFERYLHYYQPLRPFAFRLEEWYWWGMRRFHSGCEATLPPSESLASDLEAHGVPRVGVWHRGVDRTLFNAASRSEAWREGVGDGDESTPIVLLVARLRWEKGLRTFAAVVAELGLRGVPVRVAVVGDGPARAEFGKLLPSSTRFFGALTGAALATAYASSDIFLNPSTSEGWGATCLEAQAAGLPVVATASSGIVEVVAEGVGGRLLPPDNVSAMAEAVAALVADTATRREMGRRAAEHAARFDWESSGDRMLCEYALAAPGVAAGQCPVNHTCVHRCDRRCTCVHIDE</sequence>
<dbReference type="AlphaFoldDB" id="A0A0M0JM14"/>
<dbReference type="SUPFAM" id="SSF53756">
    <property type="entry name" value="UDP-Glycosyltransferase/glycogen phosphorylase"/>
    <property type="match status" value="1"/>
</dbReference>
<dbReference type="InterPro" id="IPR001296">
    <property type="entry name" value="Glyco_trans_1"/>
</dbReference>
<evidence type="ECO:0000256" key="1">
    <source>
        <dbReference type="ARBA" id="ARBA00022676"/>
    </source>
</evidence>
<dbReference type="Gene3D" id="3.40.50.2000">
    <property type="entry name" value="Glycogen Phosphorylase B"/>
    <property type="match status" value="2"/>
</dbReference>
<keyword evidence="4" id="KW-0808">Transferase</keyword>